<dbReference type="AlphaFoldDB" id="A0A6J2YXL2"/>
<evidence type="ECO:0000259" key="6">
    <source>
        <dbReference type="Pfam" id="PF01301"/>
    </source>
</evidence>
<protein>
    <submittedName>
        <fullName evidence="10">Beta-galactosidase-1-like protein 2</fullName>
    </submittedName>
</protein>
<feature type="domain" description="Beta-galactosidase galactose-binding" evidence="8">
    <location>
        <begin position="614"/>
        <end position="673"/>
    </location>
</feature>
<evidence type="ECO:0000256" key="3">
    <source>
        <dbReference type="ARBA" id="ARBA00023295"/>
    </source>
</evidence>
<feature type="active site" description="Nucleophile" evidence="4">
    <location>
        <position position="317"/>
    </location>
</feature>
<dbReference type="InterPro" id="IPR048912">
    <property type="entry name" value="BetaGal1-like_ABD1"/>
</dbReference>
<dbReference type="OrthoDB" id="1657402at2759"/>
<organism evidence="9 10">
    <name type="scientific">Sitophilus oryzae</name>
    <name type="common">Rice weevil</name>
    <name type="synonym">Curculio oryzae</name>
    <dbReference type="NCBI Taxonomy" id="7048"/>
    <lineage>
        <taxon>Eukaryota</taxon>
        <taxon>Metazoa</taxon>
        <taxon>Ecdysozoa</taxon>
        <taxon>Arthropoda</taxon>
        <taxon>Hexapoda</taxon>
        <taxon>Insecta</taxon>
        <taxon>Pterygota</taxon>
        <taxon>Neoptera</taxon>
        <taxon>Endopterygota</taxon>
        <taxon>Coleoptera</taxon>
        <taxon>Polyphaga</taxon>
        <taxon>Cucujiformia</taxon>
        <taxon>Curculionidae</taxon>
        <taxon>Dryophthorinae</taxon>
        <taxon>Sitophilus</taxon>
    </lineage>
</organism>
<dbReference type="KEGG" id="soy:115891566"/>
<feature type="active site" description="Proton donor" evidence="4">
    <location>
        <position position="238"/>
    </location>
</feature>
<comment type="similarity">
    <text evidence="1 5">Belongs to the glycosyl hydrolase 35 family.</text>
</comment>
<dbReference type="FunFam" id="3.20.20.80:FF:000115">
    <property type="entry name" value="Beta-galactosidase"/>
    <property type="match status" value="1"/>
</dbReference>
<gene>
    <name evidence="10" type="primary">LOC115891566</name>
</gene>
<dbReference type="FunCoup" id="A0A6J2YXL2">
    <property type="interactions" value="652"/>
</dbReference>
<dbReference type="Gene3D" id="3.20.20.80">
    <property type="entry name" value="Glycosidases"/>
    <property type="match status" value="1"/>
</dbReference>
<evidence type="ECO:0000256" key="1">
    <source>
        <dbReference type="ARBA" id="ARBA00009809"/>
    </source>
</evidence>
<dbReference type="InterPro" id="IPR026283">
    <property type="entry name" value="B-gal_1-like"/>
</dbReference>
<evidence type="ECO:0000256" key="4">
    <source>
        <dbReference type="PIRSR" id="PIRSR006336-1"/>
    </source>
</evidence>
<dbReference type="SUPFAM" id="SSF51445">
    <property type="entry name" value="(Trans)glycosidases"/>
    <property type="match status" value="1"/>
</dbReference>
<dbReference type="Gene3D" id="2.60.120.260">
    <property type="entry name" value="Galactose-binding domain-like"/>
    <property type="match status" value="2"/>
</dbReference>
<evidence type="ECO:0000259" key="7">
    <source>
        <dbReference type="Pfam" id="PF21317"/>
    </source>
</evidence>
<evidence type="ECO:0000256" key="5">
    <source>
        <dbReference type="RuleBase" id="RU003679"/>
    </source>
</evidence>
<dbReference type="InterPro" id="IPR017853">
    <property type="entry name" value="GH"/>
</dbReference>
<keyword evidence="9" id="KW-1185">Reference proteome</keyword>
<keyword evidence="2" id="KW-0378">Hydrolase</keyword>
<dbReference type="InterPro" id="IPR008979">
    <property type="entry name" value="Galactose-bd-like_sf"/>
</dbReference>
<dbReference type="PANTHER" id="PTHR23421">
    <property type="entry name" value="BETA-GALACTOSIDASE RELATED"/>
    <property type="match status" value="1"/>
</dbReference>
<dbReference type="GO" id="GO:0005975">
    <property type="term" value="P:carbohydrate metabolic process"/>
    <property type="evidence" value="ECO:0007669"/>
    <property type="project" value="InterPro"/>
</dbReference>
<dbReference type="GO" id="GO:0004565">
    <property type="term" value="F:beta-galactosidase activity"/>
    <property type="evidence" value="ECO:0007669"/>
    <property type="project" value="InterPro"/>
</dbReference>
<dbReference type="RefSeq" id="XP_030767921.1">
    <property type="nucleotide sequence ID" value="XM_030912061.1"/>
</dbReference>
<dbReference type="PIRSF" id="PIRSF006336">
    <property type="entry name" value="B-gal"/>
    <property type="match status" value="1"/>
</dbReference>
<reference evidence="10" key="1">
    <citation type="submission" date="2025-08" db="UniProtKB">
        <authorList>
            <consortium name="RefSeq"/>
        </authorList>
    </citation>
    <scope>IDENTIFICATION</scope>
    <source>
        <tissue evidence="10">Gonads</tissue>
    </source>
</reference>
<feature type="domain" description="Glycoside hydrolase 35 catalytic" evidence="6">
    <location>
        <begin position="82"/>
        <end position="413"/>
    </location>
</feature>
<evidence type="ECO:0000313" key="10">
    <source>
        <dbReference type="RefSeq" id="XP_030767921.1"/>
    </source>
</evidence>
<sequence length="710" mass="80900">MYYFLYLGSGTAVTVKIFTDSKACTLFFAWTNPTGLTTPKHVQSADRDAAMGDNDIDILPTLYQYYTEGGIQGGLNDTQSDFLLNGKKIKIFSGALHYFRVHPEYWRDRLRKYRAAGLNCVETYVPWNVHEPEDGRFDFGGNVDENDFSLFLDLVRFVEMAQEEDLLVILRPGPYICAEWEFGGLPSWLLRQKDIKVRTSDPKYLSYVERYFKQLLPLVAPLQFSKGGSIIAVQIENEYGNVKEESKPIDTAYLEALKTILTDNGIVELLFTSDTPTAGFNGTLSGVLATANFQEDCSIELGLLKSHQPNKPLMVMEYWTGWFDHYTEKHHERASNKFEAVLEEILMWNSSFNLYMMHGGTNWGFLNGANIFGTKDDNSGFQPDTSSYDYDAPLSENGDYTDKYLALQRLTAEYNDIYVKQPSPPEPTFRIAYPDIEIIGELSLNSLIDQSLYSIKSETLVSMEQLDINNGNGQSYGYIVYRKENIDIKAGSVLKVEGHVCDTVLVLINGTLVSKVLETEEDLNGFGYWRKKDSSISLGTDDYSKATLDLVVENFGRVNYGKLYQFNQYKGLWQGNVSINNEIISNWKIVPLEFKKQWTKNLTDWNKPSFKNGPRLYKAVLNISSELKDTYIDFKGWSKGFIIVNGFVLTRFFKLGPQQSGYLPAPFLKRGENEILIFEHFVACKSIKFCTDPYFETVGDGKVLRKLLEQ</sequence>
<dbReference type="InterPro" id="IPR001944">
    <property type="entry name" value="Glycoside_Hdrlase_35"/>
</dbReference>
<dbReference type="FunFam" id="2.60.120.260:FF:000049">
    <property type="entry name" value="Beta-galactosidase"/>
    <property type="match status" value="1"/>
</dbReference>
<evidence type="ECO:0000313" key="9">
    <source>
        <dbReference type="Proteomes" id="UP000504635"/>
    </source>
</evidence>
<dbReference type="InterPro" id="IPR048913">
    <property type="entry name" value="BetaGal_gal-bd"/>
</dbReference>
<dbReference type="Proteomes" id="UP000504635">
    <property type="component" value="Unplaced"/>
</dbReference>
<dbReference type="SUPFAM" id="SSF49785">
    <property type="entry name" value="Galactose-binding domain-like"/>
    <property type="match status" value="1"/>
</dbReference>
<evidence type="ECO:0000259" key="8">
    <source>
        <dbReference type="Pfam" id="PF21467"/>
    </source>
</evidence>
<evidence type="ECO:0000256" key="2">
    <source>
        <dbReference type="ARBA" id="ARBA00022801"/>
    </source>
</evidence>
<dbReference type="GeneID" id="115891566"/>
<keyword evidence="3" id="KW-0326">Glycosidase</keyword>
<feature type="domain" description="Beta-galactosidase 1-like first all-beta" evidence="7">
    <location>
        <begin position="473"/>
        <end position="593"/>
    </location>
</feature>
<dbReference type="InParanoid" id="A0A6J2YXL2"/>
<dbReference type="Pfam" id="PF21467">
    <property type="entry name" value="BetaGal_gal-bd"/>
    <property type="match status" value="1"/>
</dbReference>
<dbReference type="InterPro" id="IPR031330">
    <property type="entry name" value="Gly_Hdrlase_35_cat"/>
</dbReference>
<proteinExistence type="inferred from homology"/>
<name>A0A6J2YXL2_SITOR</name>
<accession>A0A6J2YXL2</accession>
<dbReference type="PRINTS" id="PR00742">
    <property type="entry name" value="GLHYDRLASE35"/>
</dbReference>
<dbReference type="Pfam" id="PF01301">
    <property type="entry name" value="Glyco_hydro_35"/>
    <property type="match status" value="1"/>
</dbReference>
<dbReference type="Pfam" id="PF21317">
    <property type="entry name" value="BetaGal_ABD_1"/>
    <property type="match status" value="1"/>
</dbReference>